<feature type="domain" description="Carbohydrate kinase PfkB" evidence="3">
    <location>
        <begin position="189"/>
        <end position="478"/>
    </location>
</feature>
<evidence type="ECO:0000256" key="2">
    <source>
        <dbReference type="ARBA" id="ARBA00022777"/>
    </source>
</evidence>
<keyword evidence="5" id="KW-1185">Reference proteome</keyword>
<dbReference type="InterPro" id="IPR002173">
    <property type="entry name" value="Carboh/pur_kinase_PfkB_CS"/>
</dbReference>
<dbReference type="AlphaFoldDB" id="A0A849BVK6"/>
<evidence type="ECO:0000313" key="5">
    <source>
        <dbReference type="Proteomes" id="UP000586827"/>
    </source>
</evidence>
<accession>A0A849BVK6</accession>
<gene>
    <name evidence="4" type="ORF">HLB23_04450</name>
</gene>
<name>A0A849BVK6_9NOCA</name>
<dbReference type="PANTHER" id="PTHR10584:SF166">
    <property type="entry name" value="RIBOKINASE"/>
    <property type="match status" value="1"/>
</dbReference>
<sequence>MHHGPRSAEPATGAQDTGMLAVRNILSRLGKRSGLSPERLRDTEIDVDALLNLPIVHRYATTAGLSPAEAVHGVITYAARQLPLTERLIVDAELALGLLRDNPPNGVDLDRLYAAELGDRRRYLIERWCDLHESLGAETTPRTPTERTLRGEPERRAFTALAQLITAGPAFGASAIASNGGAEGRARGRVTVLGDAVIDHIYVVDRMPEPGSSMWVDFQRSPGGKGLNRAVAVARLGLRAQLLAAVGGDPDGHEILAYLRMCGVETNLVGVVERARTPITAVIMPAVGHSANLAFKEDRLRLHPDDLDTPETRAALTTADVVLLTFEQPVDVIVRALEIVAAGGRSRVIVSASPPLNGSPRKLYRSLRSVHYLIGTPDELARLASEDASGADDAVERLLVLGVDTVCTIDGFQLTIRSRRGELVVPEPATAMAGSAGAYAAFSAALAYRLAVGGQPAREPDFLWAAAAMTATQSVSTIAEVMPSVAEIDRLMPVDTTRETH</sequence>
<protein>
    <recommendedName>
        <fullName evidence="3">Carbohydrate kinase PfkB domain-containing protein</fullName>
    </recommendedName>
</protein>
<dbReference type="GO" id="GO:0016301">
    <property type="term" value="F:kinase activity"/>
    <property type="evidence" value="ECO:0007669"/>
    <property type="project" value="UniProtKB-KW"/>
</dbReference>
<dbReference type="PROSITE" id="PS00583">
    <property type="entry name" value="PFKB_KINASES_1"/>
    <property type="match status" value="1"/>
</dbReference>
<dbReference type="SUPFAM" id="SSF53613">
    <property type="entry name" value="Ribokinase-like"/>
    <property type="match status" value="1"/>
</dbReference>
<dbReference type="InterPro" id="IPR011611">
    <property type="entry name" value="PfkB_dom"/>
</dbReference>
<comment type="caution">
    <text evidence="4">The sequence shown here is derived from an EMBL/GenBank/DDBJ whole genome shotgun (WGS) entry which is preliminary data.</text>
</comment>
<dbReference type="Gene3D" id="3.40.1190.20">
    <property type="match status" value="1"/>
</dbReference>
<evidence type="ECO:0000259" key="3">
    <source>
        <dbReference type="Pfam" id="PF00294"/>
    </source>
</evidence>
<keyword evidence="1" id="KW-0808">Transferase</keyword>
<dbReference type="PANTHER" id="PTHR10584">
    <property type="entry name" value="SUGAR KINASE"/>
    <property type="match status" value="1"/>
</dbReference>
<organism evidence="4 5">
    <name type="scientific">Nocardia uniformis</name>
    <dbReference type="NCBI Taxonomy" id="53432"/>
    <lineage>
        <taxon>Bacteria</taxon>
        <taxon>Bacillati</taxon>
        <taxon>Actinomycetota</taxon>
        <taxon>Actinomycetes</taxon>
        <taxon>Mycobacteriales</taxon>
        <taxon>Nocardiaceae</taxon>
        <taxon>Nocardia</taxon>
    </lineage>
</organism>
<proteinExistence type="predicted"/>
<evidence type="ECO:0000313" key="4">
    <source>
        <dbReference type="EMBL" id="NNH69128.1"/>
    </source>
</evidence>
<dbReference type="Proteomes" id="UP000586827">
    <property type="component" value="Unassembled WGS sequence"/>
</dbReference>
<dbReference type="EMBL" id="JABELX010000001">
    <property type="protein sequence ID" value="NNH69128.1"/>
    <property type="molecule type" value="Genomic_DNA"/>
</dbReference>
<dbReference type="Pfam" id="PF00294">
    <property type="entry name" value="PfkB"/>
    <property type="match status" value="1"/>
</dbReference>
<dbReference type="InterPro" id="IPR029056">
    <property type="entry name" value="Ribokinase-like"/>
</dbReference>
<keyword evidence="2" id="KW-0418">Kinase</keyword>
<evidence type="ECO:0000256" key="1">
    <source>
        <dbReference type="ARBA" id="ARBA00022679"/>
    </source>
</evidence>
<reference evidence="4 5" key="1">
    <citation type="submission" date="2020-05" db="EMBL/GenBank/DDBJ databases">
        <title>MicrobeNet Type strains.</title>
        <authorList>
            <person name="Nicholson A.C."/>
        </authorList>
    </citation>
    <scope>NUCLEOTIDE SEQUENCE [LARGE SCALE GENOMIC DNA]</scope>
    <source>
        <strain evidence="4 5">JCM 3224</strain>
    </source>
</reference>